<dbReference type="PATRIC" id="fig|1128398.3.peg.397"/>
<organism evidence="7 8">
    <name type="scientific">Gottschalkia acidurici (strain ATCC 7906 / DSM 604 / BCRC 14475 / CIP 104303 / KCTC 5404 / NCIMB 10678 / 9a)</name>
    <name type="common">Clostridium acidurici</name>
    <dbReference type="NCBI Taxonomy" id="1128398"/>
    <lineage>
        <taxon>Bacteria</taxon>
        <taxon>Bacillati</taxon>
        <taxon>Bacillota</taxon>
        <taxon>Tissierellia</taxon>
        <taxon>Tissierellales</taxon>
        <taxon>Gottschalkiaceae</taxon>
        <taxon>Gottschalkia</taxon>
    </lineage>
</organism>
<dbReference type="InterPro" id="IPR000412">
    <property type="entry name" value="ABC_2_transport"/>
</dbReference>
<sequence length="208" mass="22875">MGTSWLLMELNIHFLAQSFGAVVSIGICAAGVMGLPLVISDYRHKKILKRFKVTPISPALLLIVQVAINALMSIVSLVLVYIVAVIFFNYQMYGSWLSFIGAYFLVMISIYSIGMMVAGVASNIKIANLLCCVLYFPMLIFSGATLPYEIMPTSLQRISDILPLTQGIKLLKATSLGLPIHASLSSIIIMVSIMVVCVSVSIRFFRWE</sequence>
<dbReference type="EMBL" id="CP003326">
    <property type="protein sequence ID" value="AFS77459.1"/>
    <property type="molecule type" value="Genomic_DNA"/>
</dbReference>
<dbReference type="GO" id="GO:0140359">
    <property type="term" value="F:ABC-type transporter activity"/>
    <property type="evidence" value="ECO:0007669"/>
    <property type="project" value="InterPro"/>
</dbReference>
<keyword evidence="8" id="KW-1185">Reference proteome</keyword>
<evidence type="ECO:0000256" key="4">
    <source>
        <dbReference type="ARBA" id="ARBA00023136"/>
    </source>
</evidence>
<keyword evidence="3 5" id="KW-1133">Transmembrane helix</keyword>
<reference evidence="7 8" key="1">
    <citation type="journal article" date="2012" name="PLoS ONE">
        <title>The purine-utilizing bacterium Clostridium acidurici 9a: a genome-guided metabolic reconsideration.</title>
        <authorList>
            <person name="Hartwich K."/>
            <person name="Poehlein A."/>
            <person name="Daniel R."/>
        </authorList>
    </citation>
    <scope>NUCLEOTIDE SEQUENCE [LARGE SCALE GENOMIC DNA]</scope>
    <source>
        <strain evidence="8">ATCC 7906 / DSM 604 / BCRC 14475 / CIP 104303 / KCTC 5404 / NCIMB 10678 / 9a</strain>
    </source>
</reference>
<evidence type="ECO:0000259" key="6">
    <source>
        <dbReference type="Pfam" id="PF01061"/>
    </source>
</evidence>
<gene>
    <name evidence="7" type="ordered locus">Curi_c03840</name>
</gene>
<evidence type="ECO:0000313" key="8">
    <source>
        <dbReference type="Proteomes" id="UP000006094"/>
    </source>
</evidence>
<protein>
    <submittedName>
        <fullName evidence="7">ABC transporter, permease protein</fullName>
    </submittedName>
</protein>
<evidence type="ECO:0000256" key="1">
    <source>
        <dbReference type="ARBA" id="ARBA00004141"/>
    </source>
</evidence>
<dbReference type="AlphaFoldDB" id="K0AW51"/>
<dbReference type="GO" id="GO:0043190">
    <property type="term" value="C:ATP-binding cassette (ABC) transporter complex"/>
    <property type="evidence" value="ECO:0007669"/>
    <property type="project" value="InterPro"/>
</dbReference>
<dbReference type="PANTHER" id="PTHR43027">
    <property type="entry name" value="DOXORUBICIN RESISTANCE ABC TRANSPORTER PERMEASE PROTEIN DRRC-RELATED"/>
    <property type="match status" value="1"/>
</dbReference>
<feature type="transmembrane region" description="Helical" evidence="5">
    <location>
        <begin position="93"/>
        <end position="114"/>
    </location>
</feature>
<evidence type="ECO:0000256" key="5">
    <source>
        <dbReference type="SAM" id="Phobius"/>
    </source>
</evidence>
<dbReference type="STRING" id="1128398.Curi_c03840"/>
<name>K0AW51_GOTA9</name>
<dbReference type="Proteomes" id="UP000006094">
    <property type="component" value="Chromosome"/>
</dbReference>
<evidence type="ECO:0000313" key="7">
    <source>
        <dbReference type="EMBL" id="AFS77459.1"/>
    </source>
</evidence>
<accession>K0AW51</accession>
<evidence type="ECO:0000256" key="3">
    <source>
        <dbReference type="ARBA" id="ARBA00022989"/>
    </source>
</evidence>
<keyword evidence="4 5" id="KW-0472">Membrane</keyword>
<keyword evidence="2 5" id="KW-0812">Transmembrane</keyword>
<feature type="transmembrane region" description="Helical" evidence="5">
    <location>
        <begin position="126"/>
        <end position="146"/>
    </location>
</feature>
<evidence type="ECO:0000256" key="2">
    <source>
        <dbReference type="ARBA" id="ARBA00022692"/>
    </source>
</evidence>
<dbReference type="PANTHER" id="PTHR43027:SF2">
    <property type="entry name" value="TRANSPORT PERMEASE PROTEIN"/>
    <property type="match status" value="1"/>
</dbReference>
<feature type="transmembrane region" description="Helical" evidence="5">
    <location>
        <begin position="180"/>
        <end position="205"/>
    </location>
</feature>
<dbReference type="HOGENOM" id="CLU_039483_4_1_9"/>
<feature type="domain" description="ABC-2 type transporter transmembrane" evidence="6">
    <location>
        <begin position="17"/>
        <end position="172"/>
    </location>
</feature>
<dbReference type="eggNOG" id="COG0842">
    <property type="taxonomic scope" value="Bacteria"/>
</dbReference>
<feature type="transmembrane region" description="Helical" evidence="5">
    <location>
        <begin position="60"/>
        <end position="87"/>
    </location>
</feature>
<feature type="transmembrane region" description="Helical" evidence="5">
    <location>
        <begin position="12"/>
        <end position="39"/>
    </location>
</feature>
<proteinExistence type="predicted"/>
<dbReference type="InterPro" id="IPR013525">
    <property type="entry name" value="ABC2_TM"/>
</dbReference>
<dbReference type="PRINTS" id="PR00164">
    <property type="entry name" value="ABC2TRNSPORT"/>
</dbReference>
<dbReference type="KEGG" id="cad:Curi_c03840"/>
<comment type="subcellular location">
    <subcellularLocation>
        <location evidence="1">Membrane</location>
        <topology evidence="1">Multi-pass membrane protein</topology>
    </subcellularLocation>
</comment>
<dbReference type="InterPro" id="IPR052902">
    <property type="entry name" value="ABC-2_transporter"/>
</dbReference>
<dbReference type="Pfam" id="PF01061">
    <property type="entry name" value="ABC2_membrane"/>
    <property type="match status" value="1"/>
</dbReference>